<name>A0AAW0T821_SCYPA</name>
<keyword evidence="2" id="KW-0812">Transmembrane</keyword>
<keyword evidence="2" id="KW-1133">Transmembrane helix</keyword>
<feature type="region of interest" description="Disordered" evidence="1">
    <location>
        <begin position="93"/>
        <end position="149"/>
    </location>
</feature>
<evidence type="ECO:0000256" key="1">
    <source>
        <dbReference type="SAM" id="MobiDB-lite"/>
    </source>
</evidence>
<gene>
    <name evidence="3" type="ORF">O3P69_015892</name>
</gene>
<comment type="caution">
    <text evidence="3">The sequence shown here is derived from an EMBL/GenBank/DDBJ whole genome shotgun (WGS) entry which is preliminary data.</text>
</comment>
<dbReference type="AlphaFoldDB" id="A0AAW0T821"/>
<dbReference type="Proteomes" id="UP001487740">
    <property type="component" value="Unassembled WGS sequence"/>
</dbReference>
<feature type="region of interest" description="Disordered" evidence="1">
    <location>
        <begin position="237"/>
        <end position="263"/>
    </location>
</feature>
<keyword evidence="4" id="KW-1185">Reference proteome</keyword>
<feature type="compositionally biased region" description="Polar residues" evidence="1">
    <location>
        <begin position="127"/>
        <end position="138"/>
    </location>
</feature>
<dbReference type="EMBL" id="JARAKH010000036">
    <property type="protein sequence ID" value="KAK8383743.1"/>
    <property type="molecule type" value="Genomic_DNA"/>
</dbReference>
<feature type="compositionally biased region" description="Basic and acidic residues" evidence="1">
    <location>
        <begin position="114"/>
        <end position="126"/>
    </location>
</feature>
<keyword evidence="2" id="KW-0472">Membrane</keyword>
<sequence>METEYLAIIITISVLGGVVLVSCLTVCITKIVTDRSLRKSLAKGQVLRQTVTAPSYVRYNDPEPQTPIALAPEGNPWESDFPGYHTNPSLEYYIPDSPADSLGQSQLHVPPPDLSRRPSDVQDRRPSVQNIPRRSSYVQDLPPMTPYEQDMPRRTSYAEGVQRRPSHAQGMPRTRYSYAPELGRRPSQAVQRRSSMVSQIRPQPPGGELWFNYLRDDPEYFTAEGLEWNKMQPRVWQGRSRDVPPPAPHYALDRRMGEAPSEAYHRQAASRLSWI</sequence>
<accession>A0AAW0T821</accession>
<protein>
    <submittedName>
        <fullName evidence="3">Uncharacterized protein</fullName>
    </submittedName>
</protein>
<proteinExistence type="predicted"/>
<evidence type="ECO:0000256" key="2">
    <source>
        <dbReference type="SAM" id="Phobius"/>
    </source>
</evidence>
<organism evidence="3 4">
    <name type="scientific">Scylla paramamosain</name>
    <name type="common">Mud crab</name>
    <dbReference type="NCBI Taxonomy" id="85552"/>
    <lineage>
        <taxon>Eukaryota</taxon>
        <taxon>Metazoa</taxon>
        <taxon>Ecdysozoa</taxon>
        <taxon>Arthropoda</taxon>
        <taxon>Crustacea</taxon>
        <taxon>Multicrustacea</taxon>
        <taxon>Malacostraca</taxon>
        <taxon>Eumalacostraca</taxon>
        <taxon>Eucarida</taxon>
        <taxon>Decapoda</taxon>
        <taxon>Pleocyemata</taxon>
        <taxon>Brachyura</taxon>
        <taxon>Eubrachyura</taxon>
        <taxon>Portunoidea</taxon>
        <taxon>Portunidae</taxon>
        <taxon>Portuninae</taxon>
        <taxon>Scylla</taxon>
    </lineage>
</organism>
<reference evidence="3 4" key="1">
    <citation type="submission" date="2023-03" db="EMBL/GenBank/DDBJ databases">
        <title>High-quality genome of Scylla paramamosain provides insights in environmental adaptation.</title>
        <authorList>
            <person name="Zhang L."/>
        </authorList>
    </citation>
    <scope>NUCLEOTIDE SEQUENCE [LARGE SCALE GENOMIC DNA]</scope>
    <source>
        <strain evidence="3">LZ_2023a</strain>
        <tissue evidence="3">Muscle</tissue>
    </source>
</reference>
<feature type="transmembrane region" description="Helical" evidence="2">
    <location>
        <begin position="6"/>
        <end position="29"/>
    </location>
</feature>
<evidence type="ECO:0000313" key="3">
    <source>
        <dbReference type="EMBL" id="KAK8383743.1"/>
    </source>
</evidence>
<evidence type="ECO:0000313" key="4">
    <source>
        <dbReference type="Proteomes" id="UP001487740"/>
    </source>
</evidence>